<dbReference type="PROSITE" id="PS50850">
    <property type="entry name" value="MFS"/>
    <property type="match status" value="1"/>
</dbReference>
<keyword evidence="3" id="KW-1003">Cell membrane</keyword>
<dbReference type="Pfam" id="PF05977">
    <property type="entry name" value="MFS_3"/>
    <property type="match status" value="1"/>
</dbReference>
<proteinExistence type="predicted"/>
<feature type="transmembrane region" description="Helical" evidence="8">
    <location>
        <begin position="351"/>
        <end position="369"/>
    </location>
</feature>
<feature type="transmembrane region" description="Helical" evidence="8">
    <location>
        <begin position="51"/>
        <end position="73"/>
    </location>
</feature>
<dbReference type="SUPFAM" id="SSF103473">
    <property type="entry name" value="MFS general substrate transporter"/>
    <property type="match status" value="1"/>
</dbReference>
<evidence type="ECO:0000256" key="6">
    <source>
        <dbReference type="ARBA" id="ARBA00023136"/>
    </source>
</evidence>
<evidence type="ECO:0000313" key="10">
    <source>
        <dbReference type="EMBL" id="MCI3278828.1"/>
    </source>
</evidence>
<keyword evidence="6 8" id="KW-0472">Membrane</keyword>
<feature type="transmembrane region" description="Helical" evidence="8">
    <location>
        <begin position="260"/>
        <end position="280"/>
    </location>
</feature>
<dbReference type="PANTHER" id="PTHR23513:SF11">
    <property type="entry name" value="STAPHYLOFERRIN A TRANSPORTER"/>
    <property type="match status" value="1"/>
</dbReference>
<feature type="transmembrane region" description="Helical" evidence="8">
    <location>
        <begin position="227"/>
        <end position="248"/>
    </location>
</feature>
<protein>
    <submittedName>
        <fullName evidence="10">MFS transporter</fullName>
    </submittedName>
</protein>
<keyword evidence="4 8" id="KW-0812">Transmembrane</keyword>
<comment type="caution">
    <text evidence="10">The sequence shown here is derived from an EMBL/GenBank/DDBJ whole genome shotgun (WGS) entry which is preliminary data.</text>
</comment>
<feature type="region of interest" description="Disordered" evidence="7">
    <location>
        <begin position="419"/>
        <end position="485"/>
    </location>
</feature>
<dbReference type="EMBL" id="JALDAY010000021">
    <property type="protein sequence ID" value="MCI3278828.1"/>
    <property type="molecule type" value="Genomic_DNA"/>
</dbReference>
<dbReference type="Gene3D" id="1.20.1250.20">
    <property type="entry name" value="MFS general substrate transporter like domains"/>
    <property type="match status" value="1"/>
</dbReference>
<feature type="transmembrane region" description="Helical" evidence="8">
    <location>
        <begin position="381"/>
        <end position="402"/>
    </location>
</feature>
<feature type="transmembrane region" description="Helical" evidence="8">
    <location>
        <begin position="21"/>
        <end position="39"/>
    </location>
</feature>
<evidence type="ECO:0000256" key="2">
    <source>
        <dbReference type="ARBA" id="ARBA00022448"/>
    </source>
</evidence>
<dbReference type="CDD" id="cd06173">
    <property type="entry name" value="MFS_MefA_like"/>
    <property type="match status" value="1"/>
</dbReference>
<feature type="domain" description="Major facilitator superfamily (MFS) profile" evidence="9">
    <location>
        <begin position="18"/>
        <end position="404"/>
    </location>
</feature>
<feature type="transmembrane region" description="Helical" evidence="8">
    <location>
        <begin position="315"/>
        <end position="331"/>
    </location>
</feature>
<keyword evidence="2" id="KW-0813">Transport</keyword>
<feature type="transmembrane region" description="Helical" evidence="8">
    <location>
        <begin position="144"/>
        <end position="163"/>
    </location>
</feature>
<dbReference type="InterPro" id="IPR020846">
    <property type="entry name" value="MFS_dom"/>
</dbReference>
<feature type="transmembrane region" description="Helical" evidence="8">
    <location>
        <begin position="85"/>
        <end position="105"/>
    </location>
</feature>
<evidence type="ECO:0000256" key="5">
    <source>
        <dbReference type="ARBA" id="ARBA00022989"/>
    </source>
</evidence>
<dbReference type="Proteomes" id="UP001165269">
    <property type="component" value="Unassembled WGS sequence"/>
</dbReference>
<evidence type="ECO:0000256" key="4">
    <source>
        <dbReference type="ARBA" id="ARBA00022692"/>
    </source>
</evidence>
<keyword evidence="11" id="KW-1185">Reference proteome</keyword>
<dbReference type="PANTHER" id="PTHR23513">
    <property type="entry name" value="INTEGRAL MEMBRANE EFFLUX PROTEIN-RELATED"/>
    <property type="match status" value="1"/>
</dbReference>
<feature type="transmembrane region" description="Helical" evidence="8">
    <location>
        <begin position="111"/>
        <end position="132"/>
    </location>
</feature>
<organism evidence="10 11">
    <name type="scientific">Streptomyces cylindrosporus</name>
    <dbReference type="NCBI Taxonomy" id="2927583"/>
    <lineage>
        <taxon>Bacteria</taxon>
        <taxon>Bacillati</taxon>
        <taxon>Actinomycetota</taxon>
        <taxon>Actinomycetes</taxon>
        <taxon>Kitasatosporales</taxon>
        <taxon>Streptomycetaceae</taxon>
        <taxon>Streptomyces</taxon>
    </lineage>
</organism>
<sequence length="485" mass="50781">MTGARLLDHMTASLRVRNFRLFALGQLASVTGTWMMVTAQDWLVLRMTDDSAAALGAVTAAQFAPVLLLTLVGGRLADRLDRRRLLVVANTVSGLLALALALAVLSDRVSLGHVIACAVGVGLVNAVEIPVRMSFIGELVDPELVPNASALSAAYFNVARVLGPATAGLLIDAAGVGAVMLLNAASYLATVAGLHRIRPAELRRTDERRAQGGVAAGLRYVAGRTDLILPLVLTAVVALVGFNFQVTLPLLARTVFHTDAGSFGLLTAGMAVGSLLAALATTLRRGRPGERTVLVGATAFGVMLSLSGMAPTFTTALICLSLTGAAMLAFAQSANHHVQLGSDPAYRGRVMALYTLLLQGTTPFGALLTGRLADRLGARGALSVSGVVCLAAVLAAWACAAARRPGICAPRRLLSVRDSRTNHREARRVRGPGNDPQDPHRARRHLGDRRPVVEPAPRGIRSRRGAPALRQADRAGAPEGRDGPR</sequence>
<evidence type="ECO:0000256" key="1">
    <source>
        <dbReference type="ARBA" id="ARBA00004651"/>
    </source>
</evidence>
<dbReference type="InterPro" id="IPR036259">
    <property type="entry name" value="MFS_trans_sf"/>
</dbReference>
<evidence type="ECO:0000256" key="7">
    <source>
        <dbReference type="SAM" id="MobiDB-lite"/>
    </source>
</evidence>
<keyword evidence="5 8" id="KW-1133">Transmembrane helix</keyword>
<feature type="transmembrane region" description="Helical" evidence="8">
    <location>
        <begin position="169"/>
        <end position="194"/>
    </location>
</feature>
<evidence type="ECO:0000256" key="8">
    <source>
        <dbReference type="SAM" id="Phobius"/>
    </source>
</evidence>
<evidence type="ECO:0000313" key="11">
    <source>
        <dbReference type="Proteomes" id="UP001165269"/>
    </source>
</evidence>
<name>A0ABS9YNG6_9ACTN</name>
<accession>A0ABS9YNG6</accession>
<evidence type="ECO:0000256" key="3">
    <source>
        <dbReference type="ARBA" id="ARBA00022475"/>
    </source>
</evidence>
<evidence type="ECO:0000259" key="9">
    <source>
        <dbReference type="PROSITE" id="PS50850"/>
    </source>
</evidence>
<dbReference type="InterPro" id="IPR010290">
    <property type="entry name" value="TM_effector"/>
</dbReference>
<dbReference type="RefSeq" id="WP_242777880.1">
    <property type="nucleotide sequence ID" value="NZ_JALDAY010000021.1"/>
</dbReference>
<comment type="subcellular location">
    <subcellularLocation>
        <location evidence="1">Cell membrane</location>
        <topology evidence="1">Multi-pass membrane protein</topology>
    </subcellularLocation>
</comment>
<reference evidence="10" key="1">
    <citation type="submission" date="2022-03" db="EMBL/GenBank/DDBJ databases">
        <title>Streptomyces 7R015 and 7R016 isolated from Barleria lupulina in Thailand.</title>
        <authorList>
            <person name="Kanchanasin P."/>
            <person name="Phongsopitanun W."/>
            <person name="Tanasupawat S."/>
        </authorList>
    </citation>
    <scope>NUCLEOTIDE SEQUENCE</scope>
    <source>
        <strain evidence="10">7R015</strain>
    </source>
</reference>
<gene>
    <name evidence="10" type="ORF">MQP27_47975</name>
</gene>